<feature type="region of interest" description="Disordered" evidence="1">
    <location>
        <begin position="1"/>
        <end position="63"/>
    </location>
</feature>
<reference evidence="2 3" key="1">
    <citation type="journal article" date="2017" name="Front. Genet.">
        <title>Draft sequencing of the heterozygous diploid genome of Satsuma (Citrus unshiu Marc.) using a hybrid assembly approach.</title>
        <authorList>
            <person name="Shimizu T."/>
            <person name="Tanizawa Y."/>
            <person name="Mochizuki T."/>
            <person name="Nagasaki H."/>
            <person name="Yoshioka T."/>
            <person name="Toyoda A."/>
            <person name="Fujiyama A."/>
            <person name="Kaminuma E."/>
            <person name="Nakamura Y."/>
        </authorList>
    </citation>
    <scope>NUCLEOTIDE SEQUENCE [LARGE SCALE GENOMIC DNA]</scope>
    <source>
        <strain evidence="3">cv. Miyagawa wase</strain>
    </source>
</reference>
<gene>
    <name evidence="2" type="ORF">CUMW_284970</name>
</gene>
<feature type="compositionally biased region" description="Low complexity" evidence="1">
    <location>
        <begin position="36"/>
        <end position="47"/>
    </location>
</feature>
<evidence type="ECO:0000256" key="1">
    <source>
        <dbReference type="SAM" id="MobiDB-lite"/>
    </source>
</evidence>
<dbReference type="EMBL" id="BDQV01005066">
    <property type="protein sequence ID" value="GAY31736.1"/>
    <property type="molecule type" value="Genomic_DNA"/>
</dbReference>
<organism evidence="2 3">
    <name type="scientific">Citrus unshiu</name>
    <name type="common">Satsuma mandarin</name>
    <name type="synonym">Citrus nobilis var. unshiu</name>
    <dbReference type="NCBI Taxonomy" id="55188"/>
    <lineage>
        <taxon>Eukaryota</taxon>
        <taxon>Viridiplantae</taxon>
        <taxon>Streptophyta</taxon>
        <taxon>Embryophyta</taxon>
        <taxon>Tracheophyta</taxon>
        <taxon>Spermatophyta</taxon>
        <taxon>Magnoliopsida</taxon>
        <taxon>eudicotyledons</taxon>
        <taxon>Gunneridae</taxon>
        <taxon>Pentapetalae</taxon>
        <taxon>rosids</taxon>
        <taxon>malvids</taxon>
        <taxon>Sapindales</taxon>
        <taxon>Rutaceae</taxon>
        <taxon>Aurantioideae</taxon>
        <taxon>Citrus</taxon>
    </lineage>
</organism>
<sequence length="118" mass="12797">MQPRLARGMRQAVARHATHAGEASSARPRGKQRRVAGQAARACEQAAHGTLAGQAQHPRSPRLIRARRHFPRRWRAGSGHAPFGAAAAVPWGPDAAASLRHARNYHGQRTSVRLVLKA</sequence>
<keyword evidence="3" id="KW-1185">Reference proteome</keyword>
<dbReference type="AlphaFoldDB" id="A0A2H5MUR3"/>
<proteinExistence type="predicted"/>
<comment type="caution">
    <text evidence="2">The sequence shown here is derived from an EMBL/GenBank/DDBJ whole genome shotgun (WGS) entry which is preliminary data.</text>
</comment>
<dbReference type="Proteomes" id="UP000236630">
    <property type="component" value="Unassembled WGS sequence"/>
</dbReference>
<name>A0A2H5MUR3_CITUN</name>
<evidence type="ECO:0000313" key="2">
    <source>
        <dbReference type="EMBL" id="GAY31736.1"/>
    </source>
</evidence>
<accession>A0A2H5MUR3</accession>
<protein>
    <submittedName>
        <fullName evidence="2">Uncharacterized protein</fullName>
    </submittedName>
</protein>
<evidence type="ECO:0000313" key="3">
    <source>
        <dbReference type="Proteomes" id="UP000236630"/>
    </source>
</evidence>